<accession>W2TEZ3</accession>
<dbReference type="EMBL" id="KI659115">
    <property type="protein sequence ID" value="ETN80388.1"/>
    <property type="molecule type" value="Genomic_DNA"/>
</dbReference>
<dbReference type="STRING" id="51031.W2TEZ3"/>
<reference evidence="2" key="1">
    <citation type="journal article" date="2014" name="Nat. Genet.">
        <title>Genome of the human hookworm Necator americanus.</title>
        <authorList>
            <person name="Tang Y.T."/>
            <person name="Gao X."/>
            <person name="Rosa B.A."/>
            <person name="Abubucker S."/>
            <person name="Hallsworth-Pepin K."/>
            <person name="Martin J."/>
            <person name="Tyagi R."/>
            <person name="Heizer E."/>
            <person name="Zhang X."/>
            <person name="Bhonagiri-Palsikar V."/>
            <person name="Minx P."/>
            <person name="Warren W.C."/>
            <person name="Wang Q."/>
            <person name="Zhan B."/>
            <person name="Hotez P.J."/>
            <person name="Sternberg P.W."/>
            <person name="Dougall A."/>
            <person name="Gaze S.T."/>
            <person name="Mulvenna J."/>
            <person name="Sotillo J."/>
            <person name="Ranganathan S."/>
            <person name="Rabelo E.M."/>
            <person name="Wilson R.K."/>
            <person name="Felgner P.L."/>
            <person name="Bethony J."/>
            <person name="Hawdon J.M."/>
            <person name="Gasser R.B."/>
            <person name="Loukas A."/>
            <person name="Mitreva M."/>
        </authorList>
    </citation>
    <scope>NUCLEOTIDE SEQUENCE [LARGE SCALE GENOMIC DNA]</scope>
</reference>
<keyword evidence="2" id="KW-1185">Reference proteome</keyword>
<proteinExistence type="predicted"/>
<dbReference type="AlphaFoldDB" id="W2TEZ3"/>
<dbReference type="KEGG" id="nai:NECAME_09229"/>
<gene>
    <name evidence="1" type="ORF">NECAME_09229</name>
</gene>
<evidence type="ECO:0000313" key="1">
    <source>
        <dbReference type="EMBL" id="ETN80388.1"/>
    </source>
</evidence>
<feature type="non-terminal residue" evidence="1">
    <location>
        <position position="130"/>
    </location>
</feature>
<dbReference type="Proteomes" id="UP000053676">
    <property type="component" value="Unassembled WGS sequence"/>
</dbReference>
<name>W2TEZ3_NECAM</name>
<organism evidence="1 2">
    <name type="scientific">Necator americanus</name>
    <name type="common">Human hookworm</name>
    <dbReference type="NCBI Taxonomy" id="51031"/>
    <lineage>
        <taxon>Eukaryota</taxon>
        <taxon>Metazoa</taxon>
        <taxon>Ecdysozoa</taxon>
        <taxon>Nematoda</taxon>
        <taxon>Chromadorea</taxon>
        <taxon>Rhabditida</taxon>
        <taxon>Rhabditina</taxon>
        <taxon>Rhabditomorpha</taxon>
        <taxon>Strongyloidea</taxon>
        <taxon>Ancylostomatidae</taxon>
        <taxon>Bunostominae</taxon>
        <taxon>Necator</taxon>
    </lineage>
</organism>
<dbReference type="OrthoDB" id="5866289at2759"/>
<sequence>MSGLMVCSQDADVDALIDGRKFSRPKKRASVRRSVVDSVELDLYGEDAVAPASAIVDEDELLYGESGVDKKDEGFRKRRRMAEITSVTTGCEESDAIDPNTVEPTYWLILARDSGKIVVHSLPDMSIVYQ</sequence>
<protein>
    <submittedName>
        <fullName evidence="1">Uncharacterized protein</fullName>
    </submittedName>
</protein>
<evidence type="ECO:0000313" key="2">
    <source>
        <dbReference type="Proteomes" id="UP000053676"/>
    </source>
</evidence>